<dbReference type="NCBIfam" id="TIGR00003">
    <property type="entry name" value="copper ion binding protein"/>
    <property type="match status" value="6"/>
</dbReference>
<dbReference type="NCBIfam" id="TIGR01494">
    <property type="entry name" value="ATPase_P-type"/>
    <property type="match status" value="1"/>
</dbReference>
<keyword evidence="11" id="KW-0460">Magnesium</keyword>
<dbReference type="InterPro" id="IPR044492">
    <property type="entry name" value="P_typ_ATPase_HD_dom"/>
</dbReference>
<dbReference type="PANTHER" id="PTHR43520:SF8">
    <property type="entry name" value="P-TYPE CU(+) TRANSPORTER"/>
    <property type="match status" value="1"/>
</dbReference>
<dbReference type="SUPFAM" id="SSF56784">
    <property type="entry name" value="HAD-like"/>
    <property type="match status" value="1"/>
</dbReference>
<evidence type="ECO:0000256" key="14">
    <source>
        <dbReference type="ARBA" id="ARBA00023008"/>
    </source>
</evidence>
<keyword evidence="13 17" id="KW-1133">Transmembrane helix</keyword>
<dbReference type="Gene3D" id="3.40.50.1000">
    <property type="entry name" value="HAD superfamily/HAD-like"/>
    <property type="match status" value="1"/>
</dbReference>
<feature type="transmembrane region" description="Helical" evidence="17">
    <location>
        <begin position="1126"/>
        <end position="1150"/>
    </location>
</feature>
<dbReference type="InterPro" id="IPR008250">
    <property type="entry name" value="ATPase_P-typ_transduc_dom_A_sf"/>
</dbReference>
<evidence type="ECO:0000313" key="21">
    <source>
        <dbReference type="Proteomes" id="UP001515480"/>
    </source>
</evidence>
<proteinExistence type="inferred from homology"/>
<protein>
    <recommendedName>
        <fullName evidence="3">P-type Cu(+) transporter</fullName>
        <ecNumber evidence="3">7.2.2.8</ecNumber>
    </recommendedName>
</protein>
<dbReference type="FunFam" id="3.30.70.100:FF:000001">
    <property type="entry name" value="ATPase copper transporting beta"/>
    <property type="match status" value="1"/>
</dbReference>
<keyword evidence="16 17" id="KW-0472">Membrane</keyword>
<dbReference type="InterPro" id="IPR006122">
    <property type="entry name" value="HMA_Cu_ion-bd"/>
</dbReference>
<feature type="transmembrane region" description="Helical" evidence="17">
    <location>
        <begin position="478"/>
        <end position="496"/>
    </location>
</feature>
<evidence type="ECO:0000256" key="1">
    <source>
        <dbReference type="ARBA" id="ARBA00004127"/>
    </source>
</evidence>
<dbReference type="PROSITE" id="PS00154">
    <property type="entry name" value="ATPASE_E1_E2"/>
    <property type="match status" value="1"/>
</dbReference>
<keyword evidence="9" id="KW-0187">Copper transport</keyword>
<feature type="domain" description="HMA" evidence="19">
    <location>
        <begin position="5"/>
        <end position="68"/>
    </location>
</feature>
<dbReference type="PROSITE" id="PS50846">
    <property type="entry name" value="HMA_2"/>
    <property type="match status" value="6"/>
</dbReference>
<dbReference type="PRINTS" id="PR00119">
    <property type="entry name" value="CATATPASE"/>
</dbReference>
<dbReference type="CDD" id="cd00371">
    <property type="entry name" value="HMA"/>
    <property type="match status" value="6"/>
</dbReference>
<keyword evidence="14" id="KW-0186">Copper</keyword>
<dbReference type="Gene3D" id="3.40.1110.10">
    <property type="entry name" value="Calcium-transporting ATPase, cytoplasmic domain N"/>
    <property type="match status" value="2"/>
</dbReference>
<dbReference type="InterPro" id="IPR018303">
    <property type="entry name" value="ATPase_P-typ_P_site"/>
</dbReference>
<feature type="transmembrane region" description="Helical" evidence="17">
    <location>
        <begin position="744"/>
        <end position="769"/>
    </location>
</feature>
<dbReference type="InterPro" id="IPR036412">
    <property type="entry name" value="HAD-like_sf"/>
</dbReference>
<organism evidence="20 21">
    <name type="scientific">Prymnesium parvum</name>
    <name type="common">Toxic golden alga</name>
    <dbReference type="NCBI Taxonomy" id="97485"/>
    <lineage>
        <taxon>Eukaryota</taxon>
        <taxon>Haptista</taxon>
        <taxon>Haptophyta</taxon>
        <taxon>Prymnesiophyceae</taxon>
        <taxon>Prymnesiales</taxon>
        <taxon>Prymnesiaceae</taxon>
        <taxon>Prymnesium</taxon>
    </lineage>
</organism>
<keyword evidence="4" id="KW-0813">Transport</keyword>
<evidence type="ECO:0000256" key="13">
    <source>
        <dbReference type="ARBA" id="ARBA00022989"/>
    </source>
</evidence>
<evidence type="ECO:0000256" key="5">
    <source>
        <dbReference type="ARBA" id="ARBA00022692"/>
    </source>
</evidence>
<dbReference type="InterPro" id="IPR023214">
    <property type="entry name" value="HAD_sf"/>
</dbReference>
<dbReference type="SFLD" id="SFLDF00027">
    <property type="entry name" value="p-type_atpase"/>
    <property type="match status" value="1"/>
</dbReference>
<evidence type="ECO:0000256" key="12">
    <source>
        <dbReference type="ARBA" id="ARBA00022967"/>
    </source>
</evidence>
<keyword evidence="7" id="KW-0677">Repeat</keyword>
<keyword evidence="5 17" id="KW-0812">Transmembrane</keyword>
<dbReference type="GO" id="GO:0016887">
    <property type="term" value="F:ATP hydrolysis activity"/>
    <property type="evidence" value="ECO:0007669"/>
    <property type="project" value="InterPro"/>
</dbReference>
<evidence type="ECO:0000256" key="15">
    <source>
        <dbReference type="ARBA" id="ARBA00023065"/>
    </source>
</evidence>
<name>A0AB34J646_PRYPA</name>
<dbReference type="EC" id="7.2.2.8" evidence="3"/>
<feature type="domain" description="HMA" evidence="19">
    <location>
        <begin position="75"/>
        <end position="138"/>
    </location>
</feature>
<dbReference type="GO" id="GO:0016020">
    <property type="term" value="C:membrane"/>
    <property type="evidence" value="ECO:0007669"/>
    <property type="project" value="UniProtKB-SubCell"/>
</dbReference>
<feature type="domain" description="HMA" evidence="19">
    <location>
        <begin position="145"/>
        <end position="208"/>
    </location>
</feature>
<dbReference type="PRINTS" id="PR00942">
    <property type="entry name" value="CUATPASEI"/>
</dbReference>
<dbReference type="PROSITE" id="PS01047">
    <property type="entry name" value="HMA_1"/>
    <property type="match status" value="6"/>
</dbReference>
<dbReference type="FunFam" id="2.70.150.10:FF:000002">
    <property type="entry name" value="Copper-transporting ATPase 1, putative"/>
    <property type="match status" value="1"/>
</dbReference>
<feature type="transmembrane region" description="Helical" evidence="17">
    <location>
        <begin position="589"/>
        <end position="605"/>
    </location>
</feature>
<comment type="similarity">
    <text evidence="2 17">Belongs to the cation transport ATPase (P-type) (TC 3.A.3) family. Type IB subfamily.</text>
</comment>
<dbReference type="Proteomes" id="UP001515480">
    <property type="component" value="Unassembled WGS sequence"/>
</dbReference>
<comment type="subcellular location">
    <subcellularLocation>
        <location evidence="1">Endomembrane system</location>
        <topology evidence="1">Multi-pass membrane protein</topology>
    </subcellularLocation>
    <subcellularLocation>
        <location evidence="17">Membrane</location>
    </subcellularLocation>
</comment>
<dbReference type="PRINTS" id="PR00943">
    <property type="entry name" value="CUATPASE"/>
</dbReference>
<keyword evidence="6 17" id="KW-0479">Metal-binding</keyword>
<dbReference type="InterPro" id="IPR027256">
    <property type="entry name" value="P-typ_ATPase_IB"/>
</dbReference>
<sequence>MATGVLTTLQVEGMTCMHCVGRVQKALEAVDGVISAEVDLASGRAVLRGSAPVDALIAATGTVGKPSSVVGAVSEAVTLQVEGMTCMHCVGRVQKALEAVDGVISAEVDLASGRAVVRGSAPVDALIAATGTVGKPSSVVGAVSEAVTLQVEGMTCMHCVGRVQKALEAVDGVISAEVDLASGRAVVRGSAPVDALIAATGTVGKPSSVVGAVSEAVTLQVEGMTCMHCVGRVQKALEAVDGVISAEVDLASGRAVVRGSAPVDALIAATGAVGKPSSAVGAVSEAVTLQVEGMTCMHCVGRVQKALEAVDGVISAEVDLASGRAVVRGSAPVDALIAATGAVGKPSTMQTRHSRVRESPTLERTSSHGILGPSSDIPPRPAGLENTQQIQLAITGMTCASCVGAVERSLLGMKGVVSVSVSLMGKQGAVTYQPEIVTGHDLVQNVQSAGYDAEIIDENVEVQGISDSYSAEADEFRLQLLGAACFALPAFFLSMIAPWTSLEPALDSPFPGIHNVSIRVVLLLLLVTPVQFYYGAGFFRRAWASVKHGNANMDVLVVLGTSTAYFYSLTFTLLCWHSAGKYGCGNECFVTSAMLITFMLLGKYLEANAKGKASEAIGKLVKLQPPVALRCSAVKDEAVEVPVQSLIRGDICKVLPGAKVPIDGSVIEGSSSVDESMITGEVIPVAKQVGDHVVGGSVNANGSMWVRVDAVGSNTVLAKITKLVSEAQMRKPAVQAHADTVSSYFVPIVIIIALFTFLTWLCAVTMGFVPQSMIDMAGVADGGMLAFEFGSAVLVIACPCALGLATPTAVMVGSGLAASFGILFKGGDVLERASKVTAILFDKTGTLTKGALLLTNIFSFVEKLSESDLLQMVASAEQDSEHPIGKAIVAHARAKAVTLQQCNKFETSSGSGLKCSLLGSVVLIGNRKWLQHNQVAISTEQSSRASEFEAKGSTVIFIARDGECAGAIALSDEPKAESLSVVRHLQECGVQVWMVSGDNEHTAQFMARRLGITNVLAGVKPQEKAEQVRMLQAKGHSVAMVGDGINDAPALANADVGIAVGSGADVAIETADVVLMKNDLTDVCASLDLSRAVMSRIKVNFFWAICYNVLGIPLAAGILFPNYNIIIPPMFAGFAMAMSSVSVVCSSLLLRCHKPPNMEKSVKDTSVRPLWLL</sequence>
<evidence type="ECO:0000313" key="20">
    <source>
        <dbReference type="EMBL" id="KAL1512135.1"/>
    </source>
</evidence>
<feature type="domain" description="HMA" evidence="19">
    <location>
        <begin position="388"/>
        <end position="454"/>
    </location>
</feature>
<evidence type="ECO:0000256" key="6">
    <source>
        <dbReference type="ARBA" id="ARBA00022723"/>
    </source>
</evidence>
<feature type="transmembrane region" description="Helical" evidence="17">
    <location>
        <begin position="516"/>
        <end position="534"/>
    </location>
</feature>
<comment type="caution">
    <text evidence="20">The sequence shown here is derived from an EMBL/GenBank/DDBJ whole genome shotgun (WGS) entry which is preliminary data.</text>
</comment>
<dbReference type="CDD" id="cd02094">
    <property type="entry name" value="P-type_ATPase_Cu-like"/>
    <property type="match status" value="1"/>
</dbReference>
<keyword evidence="10 17" id="KW-0067">ATP-binding</keyword>
<keyword evidence="21" id="KW-1185">Reference proteome</keyword>
<evidence type="ECO:0000256" key="8">
    <source>
        <dbReference type="ARBA" id="ARBA00022741"/>
    </source>
</evidence>
<dbReference type="NCBIfam" id="TIGR01525">
    <property type="entry name" value="ATPase-IB_hvy"/>
    <property type="match status" value="1"/>
</dbReference>
<evidence type="ECO:0000256" key="4">
    <source>
        <dbReference type="ARBA" id="ARBA00022448"/>
    </source>
</evidence>
<dbReference type="SUPFAM" id="SSF81653">
    <property type="entry name" value="Calcium ATPase, transduction domain A"/>
    <property type="match status" value="1"/>
</dbReference>
<evidence type="ECO:0000256" key="2">
    <source>
        <dbReference type="ARBA" id="ARBA00006024"/>
    </source>
</evidence>
<dbReference type="SFLD" id="SFLDS00003">
    <property type="entry name" value="Haloacid_Dehalogenase"/>
    <property type="match status" value="1"/>
</dbReference>
<evidence type="ECO:0000256" key="11">
    <source>
        <dbReference type="ARBA" id="ARBA00022842"/>
    </source>
</evidence>
<dbReference type="GO" id="GO:0140581">
    <property type="term" value="F:P-type monovalent copper transporter activity"/>
    <property type="evidence" value="ECO:0007669"/>
    <property type="project" value="UniProtKB-EC"/>
</dbReference>
<dbReference type="SUPFAM" id="SSF55008">
    <property type="entry name" value="HMA, heavy metal-associated domain"/>
    <property type="match status" value="6"/>
</dbReference>
<feature type="transmembrane region" description="Helical" evidence="17">
    <location>
        <begin position="789"/>
        <end position="822"/>
    </location>
</feature>
<evidence type="ECO:0000256" key="17">
    <source>
        <dbReference type="RuleBase" id="RU362081"/>
    </source>
</evidence>
<dbReference type="AlphaFoldDB" id="A0AB34J646"/>
<feature type="region of interest" description="Disordered" evidence="18">
    <location>
        <begin position="345"/>
        <end position="383"/>
    </location>
</feature>
<dbReference type="GO" id="GO:0005507">
    <property type="term" value="F:copper ion binding"/>
    <property type="evidence" value="ECO:0007669"/>
    <property type="project" value="InterPro"/>
</dbReference>
<keyword evidence="8 17" id="KW-0547">Nucleotide-binding</keyword>
<gene>
    <name evidence="20" type="ORF">AB1Y20_005403</name>
</gene>
<dbReference type="InterPro" id="IPR023299">
    <property type="entry name" value="ATPase_P-typ_cyto_dom_N"/>
</dbReference>
<keyword evidence="12" id="KW-1278">Translocase</keyword>
<dbReference type="InterPro" id="IPR059000">
    <property type="entry name" value="ATPase_P-type_domA"/>
</dbReference>
<dbReference type="GO" id="GO:0005524">
    <property type="term" value="F:ATP binding"/>
    <property type="evidence" value="ECO:0007669"/>
    <property type="project" value="UniProtKB-UniRule"/>
</dbReference>
<evidence type="ECO:0000259" key="19">
    <source>
        <dbReference type="PROSITE" id="PS50846"/>
    </source>
</evidence>
<evidence type="ECO:0000256" key="18">
    <source>
        <dbReference type="SAM" id="MobiDB-lite"/>
    </source>
</evidence>
<evidence type="ECO:0000256" key="10">
    <source>
        <dbReference type="ARBA" id="ARBA00022840"/>
    </source>
</evidence>
<dbReference type="SUPFAM" id="SSF81665">
    <property type="entry name" value="Calcium ATPase, transmembrane domain M"/>
    <property type="match status" value="1"/>
</dbReference>
<accession>A0AB34J646</accession>
<dbReference type="InterPro" id="IPR036163">
    <property type="entry name" value="HMA_dom_sf"/>
</dbReference>
<evidence type="ECO:0000256" key="9">
    <source>
        <dbReference type="ARBA" id="ARBA00022796"/>
    </source>
</evidence>
<feature type="domain" description="HMA" evidence="19">
    <location>
        <begin position="285"/>
        <end position="348"/>
    </location>
</feature>
<feature type="domain" description="HMA" evidence="19">
    <location>
        <begin position="215"/>
        <end position="278"/>
    </location>
</feature>
<dbReference type="Pfam" id="PF00122">
    <property type="entry name" value="E1-E2_ATPase"/>
    <property type="match status" value="1"/>
</dbReference>
<dbReference type="Pfam" id="PF00403">
    <property type="entry name" value="HMA"/>
    <property type="match status" value="6"/>
</dbReference>
<dbReference type="GO" id="GO:0043682">
    <property type="term" value="F:P-type divalent copper transporter activity"/>
    <property type="evidence" value="ECO:0007669"/>
    <property type="project" value="TreeGrafter"/>
</dbReference>
<evidence type="ECO:0000256" key="3">
    <source>
        <dbReference type="ARBA" id="ARBA00012517"/>
    </source>
</evidence>
<dbReference type="GO" id="GO:0012505">
    <property type="term" value="C:endomembrane system"/>
    <property type="evidence" value="ECO:0007669"/>
    <property type="project" value="UniProtKB-SubCell"/>
</dbReference>
<evidence type="ECO:0000256" key="7">
    <source>
        <dbReference type="ARBA" id="ARBA00022737"/>
    </source>
</evidence>
<dbReference type="InterPro" id="IPR017969">
    <property type="entry name" value="Heavy-metal-associated_CS"/>
</dbReference>
<dbReference type="GO" id="GO:0055070">
    <property type="term" value="P:copper ion homeostasis"/>
    <property type="evidence" value="ECO:0007669"/>
    <property type="project" value="TreeGrafter"/>
</dbReference>
<dbReference type="Gene3D" id="2.70.150.10">
    <property type="entry name" value="Calcium-transporting ATPase, cytoplasmic transduction domain A"/>
    <property type="match status" value="1"/>
</dbReference>
<dbReference type="InterPro" id="IPR001757">
    <property type="entry name" value="P_typ_ATPase"/>
</dbReference>
<dbReference type="PANTHER" id="PTHR43520">
    <property type="entry name" value="ATP7, ISOFORM B"/>
    <property type="match status" value="1"/>
</dbReference>
<dbReference type="InterPro" id="IPR006121">
    <property type="entry name" value="HMA_dom"/>
</dbReference>
<dbReference type="EMBL" id="JBGBPQ010000013">
    <property type="protein sequence ID" value="KAL1512135.1"/>
    <property type="molecule type" value="Genomic_DNA"/>
</dbReference>
<dbReference type="SFLD" id="SFLDG00002">
    <property type="entry name" value="C1.7:_P-type_atpase_like"/>
    <property type="match status" value="1"/>
</dbReference>
<dbReference type="InterPro" id="IPR023298">
    <property type="entry name" value="ATPase_P-typ_TM_dom_sf"/>
</dbReference>
<evidence type="ECO:0000256" key="16">
    <source>
        <dbReference type="ARBA" id="ARBA00023136"/>
    </source>
</evidence>
<keyword evidence="15" id="KW-0406">Ion transport</keyword>
<feature type="transmembrane region" description="Helical" evidence="17">
    <location>
        <begin position="1101"/>
        <end position="1120"/>
    </location>
</feature>
<reference evidence="20 21" key="1">
    <citation type="journal article" date="2024" name="Science">
        <title>Giant polyketide synthase enzymes in the biosynthesis of giant marine polyether toxins.</title>
        <authorList>
            <person name="Fallon T.R."/>
            <person name="Shende V.V."/>
            <person name="Wierzbicki I.H."/>
            <person name="Pendleton A.L."/>
            <person name="Watervoot N.F."/>
            <person name="Auber R.P."/>
            <person name="Gonzalez D.J."/>
            <person name="Wisecaver J.H."/>
            <person name="Moore B.S."/>
        </authorList>
    </citation>
    <scope>NUCLEOTIDE SEQUENCE [LARGE SCALE GENOMIC DNA]</scope>
    <source>
        <strain evidence="20 21">12B1</strain>
    </source>
</reference>
<dbReference type="Gene3D" id="3.30.70.100">
    <property type="match status" value="6"/>
</dbReference>
<dbReference type="Pfam" id="PF00702">
    <property type="entry name" value="Hydrolase"/>
    <property type="match status" value="1"/>
</dbReference>
<feature type="transmembrane region" description="Helical" evidence="17">
    <location>
        <begin position="555"/>
        <end position="577"/>
    </location>
</feature>